<dbReference type="Pfam" id="PF06585">
    <property type="entry name" value="JHBP"/>
    <property type="match status" value="1"/>
</dbReference>
<evidence type="ECO:0000256" key="1">
    <source>
        <dbReference type="SAM" id="SignalP"/>
    </source>
</evidence>
<sequence length="242" mass="26442">MKVLIVVLACFALAYGQSPAKALENTINGLKEQMPCGFPDMGIPSLAPLKVDFFDLYHKLWIIKIYGDIKNAVISGLNDFSVDDVTMNVLTLKAGLSLGFRSINIQGNLSLQSWIVSFLKIKSSGNLNMTLENLRISVAVRFGMVDGVMKLMDFTPTVDLGKIEFKSTGFVIGKLTMKIVNSIAQKVVMNLFNDHKDAIEETAQAIVMPAANDFLKDMTISDLLQLLTGPKEPSEPCIPPAA</sequence>
<keyword evidence="1" id="KW-0732">Signal</keyword>
<name>A0A7R8V379_HERIL</name>
<dbReference type="InterPro" id="IPR038606">
    <property type="entry name" value="To_sf"/>
</dbReference>
<protein>
    <submittedName>
        <fullName evidence="2">Uncharacterized protein</fullName>
    </submittedName>
</protein>
<dbReference type="InParanoid" id="A0A7R8V379"/>
<dbReference type="PANTHER" id="PTHR20993">
    <property type="entry name" value="GH07914P"/>
    <property type="match status" value="1"/>
</dbReference>
<dbReference type="Gene3D" id="3.15.10.30">
    <property type="entry name" value="Haemolymph juvenile hormone binding protein"/>
    <property type="match status" value="1"/>
</dbReference>
<feature type="signal peptide" evidence="1">
    <location>
        <begin position="1"/>
        <end position="16"/>
    </location>
</feature>
<reference evidence="2 3" key="1">
    <citation type="submission" date="2020-11" db="EMBL/GenBank/DDBJ databases">
        <authorList>
            <person name="Wallbank WR R."/>
            <person name="Pardo Diaz C."/>
            <person name="Kozak K."/>
            <person name="Martin S."/>
            <person name="Jiggins C."/>
            <person name="Moest M."/>
            <person name="Warren A I."/>
            <person name="Generalovic N T."/>
            <person name="Byers J.R.P. K."/>
            <person name="Montejo-Kovacevich G."/>
            <person name="Yen C E."/>
        </authorList>
    </citation>
    <scope>NUCLEOTIDE SEQUENCE [LARGE SCALE GENOMIC DNA]</scope>
</reference>
<dbReference type="Proteomes" id="UP000594454">
    <property type="component" value="Chromosome 6"/>
</dbReference>
<evidence type="ECO:0000313" key="3">
    <source>
        <dbReference type="Proteomes" id="UP000594454"/>
    </source>
</evidence>
<dbReference type="AlphaFoldDB" id="A0A7R8V379"/>
<feature type="chain" id="PRO_5031385498" evidence="1">
    <location>
        <begin position="17"/>
        <end position="242"/>
    </location>
</feature>
<dbReference type="InterPro" id="IPR010562">
    <property type="entry name" value="Haemolymph_juvenile_hormone-bd"/>
</dbReference>
<dbReference type="EMBL" id="LR899014">
    <property type="protein sequence ID" value="CAD7092036.1"/>
    <property type="molecule type" value="Genomic_DNA"/>
</dbReference>
<organism evidence="2 3">
    <name type="scientific">Hermetia illucens</name>
    <name type="common">Black soldier fly</name>
    <dbReference type="NCBI Taxonomy" id="343691"/>
    <lineage>
        <taxon>Eukaryota</taxon>
        <taxon>Metazoa</taxon>
        <taxon>Ecdysozoa</taxon>
        <taxon>Arthropoda</taxon>
        <taxon>Hexapoda</taxon>
        <taxon>Insecta</taxon>
        <taxon>Pterygota</taxon>
        <taxon>Neoptera</taxon>
        <taxon>Endopterygota</taxon>
        <taxon>Diptera</taxon>
        <taxon>Brachycera</taxon>
        <taxon>Stratiomyomorpha</taxon>
        <taxon>Stratiomyidae</taxon>
        <taxon>Hermetiinae</taxon>
        <taxon>Hermetia</taxon>
    </lineage>
</organism>
<dbReference type="PANTHER" id="PTHR20993:SF0">
    <property type="entry name" value="GH07914P"/>
    <property type="match status" value="1"/>
</dbReference>
<dbReference type="OMA" id="MGHGKIN"/>
<dbReference type="OrthoDB" id="6370791at2759"/>
<dbReference type="SMART" id="SM00700">
    <property type="entry name" value="JHBP"/>
    <property type="match status" value="1"/>
</dbReference>
<evidence type="ECO:0000313" key="2">
    <source>
        <dbReference type="EMBL" id="CAD7092036.1"/>
    </source>
</evidence>
<accession>A0A7R8V379</accession>
<keyword evidence="3" id="KW-1185">Reference proteome</keyword>
<gene>
    <name evidence="2" type="ORF">HERILL_LOCUS14426</name>
</gene>
<proteinExistence type="predicted"/>